<keyword evidence="1" id="KW-0732">Signal</keyword>
<feature type="domain" description="SLH" evidence="2">
    <location>
        <begin position="26"/>
        <end position="89"/>
    </location>
</feature>
<sequence length="437" mass="48615">MNKHLLTSAIITALLSTTVAGTALAASNPFSDVPKDSWAYDAVAQLAADGVIDGYPDGTFQGQNTMTRYEMAQIVARAMTKTDLDKADKATVDKLASEFAEELDNLGVRVADLEKKSDNVTWTGTVRYRYTDVDKSTGNASEHNLLYRLEPHAYIGNTGWMAHSRVEYLTTLNDDDNFDTTVDRAWVEGDGLGAHWKLGKYPILPMNGMLLDDKVAGAEASFGSDVFRTTLQAGRFNTDRSASNPDMDETTADYYSVQFKYNQDKWTAQAEWYLFDDYYKKSVIGNQAFPGFPNGLSSRDFNADELNLWFVGLGYKFDDNVKLAAQYAENTNGDGYDKYGLVKGDESKAYNVELTYKAFDTKDPGSWDAFVAYRYVGAMASIAPVYKGVWADQKGIEFGVEFVPVENVLATLKYFDGKDISTDKDASKFFGQLELQF</sequence>
<dbReference type="EMBL" id="LT906446">
    <property type="protein sequence ID" value="SNU95900.1"/>
    <property type="molecule type" value="Genomic_DNA"/>
</dbReference>
<organism evidence="3 4">
    <name type="scientific">Megamonas hypermegale</name>
    <dbReference type="NCBI Taxonomy" id="158847"/>
    <lineage>
        <taxon>Bacteria</taxon>
        <taxon>Bacillati</taxon>
        <taxon>Bacillota</taxon>
        <taxon>Negativicutes</taxon>
        <taxon>Selenomonadales</taxon>
        <taxon>Selenomonadaceae</taxon>
        <taxon>Megamonas</taxon>
    </lineage>
</organism>
<dbReference type="InterPro" id="IPR023614">
    <property type="entry name" value="Porin_dom_sf"/>
</dbReference>
<protein>
    <submittedName>
        <fullName evidence="3">Outer membrane protein alpha</fullName>
    </submittedName>
</protein>
<reference evidence="3 4" key="1">
    <citation type="submission" date="2017-06" db="EMBL/GenBank/DDBJ databases">
        <authorList>
            <consortium name="Pathogen Informatics"/>
        </authorList>
    </citation>
    <scope>NUCLEOTIDE SEQUENCE [LARGE SCALE GENOMIC DNA]</scope>
    <source>
        <strain evidence="3 4">NCTC10570</strain>
    </source>
</reference>
<evidence type="ECO:0000313" key="4">
    <source>
        <dbReference type="Proteomes" id="UP000215383"/>
    </source>
</evidence>
<accession>A0A239TDW7</accession>
<feature type="signal peptide" evidence="1">
    <location>
        <begin position="1"/>
        <end position="25"/>
    </location>
</feature>
<evidence type="ECO:0000313" key="3">
    <source>
        <dbReference type="EMBL" id="SNU95900.1"/>
    </source>
</evidence>
<dbReference type="PANTHER" id="PTHR43308">
    <property type="entry name" value="OUTER MEMBRANE PROTEIN ALPHA-RELATED"/>
    <property type="match status" value="1"/>
</dbReference>
<dbReference type="RefSeq" id="WP_027889319.1">
    <property type="nucleotide sequence ID" value="NZ_LT906446.1"/>
</dbReference>
<keyword evidence="4" id="KW-1185">Reference proteome</keyword>
<evidence type="ECO:0000256" key="1">
    <source>
        <dbReference type="SAM" id="SignalP"/>
    </source>
</evidence>
<feature type="chain" id="PRO_5011306699" evidence="1">
    <location>
        <begin position="26"/>
        <end position="437"/>
    </location>
</feature>
<proteinExistence type="predicted"/>
<gene>
    <name evidence="3" type="primary">omp-alpha</name>
    <name evidence="3" type="ORF">SAMEA4364220_00499</name>
</gene>
<dbReference type="GeneID" id="78506530"/>
<dbReference type="AlphaFoldDB" id="A0A239TDW7"/>
<evidence type="ECO:0000259" key="2">
    <source>
        <dbReference type="PROSITE" id="PS51272"/>
    </source>
</evidence>
<name>A0A239TDW7_9FIRM</name>
<dbReference type="SUPFAM" id="SSF56935">
    <property type="entry name" value="Porins"/>
    <property type="match status" value="1"/>
</dbReference>
<dbReference type="eggNOG" id="COG3203">
    <property type="taxonomic scope" value="Bacteria"/>
</dbReference>
<dbReference type="Pfam" id="PF00395">
    <property type="entry name" value="SLH"/>
    <property type="match status" value="1"/>
</dbReference>
<dbReference type="Gene3D" id="2.40.160.10">
    <property type="entry name" value="Porin"/>
    <property type="match status" value="1"/>
</dbReference>
<dbReference type="InterPro" id="IPR051465">
    <property type="entry name" value="Cell_Envelope_Struct_Comp"/>
</dbReference>
<dbReference type="Proteomes" id="UP000215383">
    <property type="component" value="Chromosome 1"/>
</dbReference>
<dbReference type="PROSITE" id="PS51272">
    <property type="entry name" value="SLH"/>
    <property type="match status" value="1"/>
</dbReference>
<dbReference type="InterPro" id="IPR001119">
    <property type="entry name" value="SLH_dom"/>
</dbReference>